<reference evidence="2" key="1">
    <citation type="journal article" date="2024" name="Algal Res.">
        <title>Biochemical, toxicological and genomic investigation of a high-biomass producing Limnothrix strain isolated from Italian shallow drinking water reservoir.</title>
        <authorList>
            <person name="Simonazzi M."/>
            <person name="Shishido T.K."/>
            <person name="Delbaje E."/>
            <person name="Wahlsten M."/>
            <person name="Fewer D.P."/>
            <person name="Sivonen K."/>
            <person name="Pezzolesi L."/>
            <person name="Pistocchi R."/>
        </authorList>
    </citation>
    <scope>NUCLEOTIDE SEQUENCE [LARGE SCALE GENOMIC DNA]</scope>
    <source>
        <strain evidence="2">LRLZ20PSL1</strain>
    </source>
</reference>
<dbReference type="RefSeq" id="WP_393011850.1">
    <property type="nucleotide sequence ID" value="NZ_JAZAQF010000043.1"/>
</dbReference>
<sequence length="159" mass="18120">MDPKTDFGFKRIFASPNSSPILKSLLNALIYDGQLRIQDLEILDPYQQPEIPDSKLSILDVKAQLDDGSTVIIEMQVAKVEAFIQRILYNTTKAYASQLGRGKYYLGRGKYYWDLRPVIAVTITDFILFDDPEVDQSLPISRFSILNEETHALCTSQLR</sequence>
<dbReference type="PANTHER" id="PTHR41317:SF1">
    <property type="entry name" value="PD-(D_E)XK NUCLEASE FAMILY TRANSPOSASE"/>
    <property type="match status" value="1"/>
</dbReference>
<evidence type="ECO:0000313" key="1">
    <source>
        <dbReference type="EMBL" id="MFG3817471.1"/>
    </source>
</evidence>
<protein>
    <submittedName>
        <fullName evidence="1">Rpn family recombination-promoting nuclease/putative transposase</fullName>
    </submittedName>
</protein>
<dbReference type="InterPro" id="IPR010106">
    <property type="entry name" value="RpnA"/>
</dbReference>
<dbReference type="Pfam" id="PF12784">
    <property type="entry name" value="PDDEXK_2"/>
    <property type="match status" value="1"/>
</dbReference>
<name>A0ABW7CC23_9CYAN</name>
<gene>
    <name evidence="1" type="ORF">VPK24_07460</name>
</gene>
<dbReference type="NCBIfam" id="TIGR01784">
    <property type="entry name" value="T_den_put_tspse"/>
    <property type="match status" value="1"/>
</dbReference>
<comment type="caution">
    <text evidence="1">The sequence shown here is derived from an EMBL/GenBank/DDBJ whole genome shotgun (WGS) entry which is preliminary data.</text>
</comment>
<evidence type="ECO:0000313" key="2">
    <source>
        <dbReference type="Proteomes" id="UP001604335"/>
    </source>
</evidence>
<dbReference type="EMBL" id="JAZAQF010000043">
    <property type="protein sequence ID" value="MFG3817471.1"/>
    <property type="molecule type" value="Genomic_DNA"/>
</dbReference>
<dbReference type="Proteomes" id="UP001604335">
    <property type="component" value="Unassembled WGS sequence"/>
</dbReference>
<dbReference type="PANTHER" id="PTHR41317">
    <property type="entry name" value="PD-(D_E)XK NUCLEASE FAMILY TRANSPOSASE"/>
    <property type="match status" value="1"/>
</dbReference>
<keyword evidence="2" id="KW-1185">Reference proteome</keyword>
<proteinExistence type="predicted"/>
<accession>A0ABW7CC23</accession>
<organism evidence="1 2">
    <name type="scientific">Limnothrix redekei LRLZ20PSL1</name>
    <dbReference type="NCBI Taxonomy" id="3112953"/>
    <lineage>
        <taxon>Bacteria</taxon>
        <taxon>Bacillati</taxon>
        <taxon>Cyanobacteriota</taxon>
        <taxon>Cyanophyceae</taxon>
        <taxon>Pseudanabaenales</taxon>
        <taxon>Pseudanabaenaceae</taxon>
        <taxon>Limnothrix</taxon>
    </lineage>
</organism>